<accession>A0A9Q3BSL4</accession>
<dbReference type="InterPro" id="IPR036397">
    <property type="entry name" value="RNaseH_sf"/>
</dbReference>
<dbReference type="Gene3D" id="3.30.420.10">
    <property type="entry name" value="Ribonuclease H-like superfamily/Ribonuclease H"/>
    <property type="match status" value="1"/>
</dbReference>
<proteinExistence type="predicted"/>
<dbReference type="Gene3D" id="1.10.340.70">
    <property type="match status" value="1"/>
</dbReference>
<evidence type="ECO:0000313" key="3">
    <source>
        <dbReference type="Proteomes" id="UP000765509"/>
    </source>
</evidence>
<gene>
    <name evidence="2" type="ORF">O181_010068</name>
</gene>
<comment type="caution">
    <text evidence="2">The sequence shown here is derived from an EMBL/GenBank/DDBJ whole genome shotgun (WGS) entry which is preliminary data.</text>
</comment>
<dbReference type="InterPro" id="IPR012337">
    <property type="entry name" value="RNaseH-like_sf"/>
</dbReference>
<dbReference type="EMBL" id="AVOT02002437">
    <property type="protein sequence ID" value="MBW0470353.1"/>
    <property type="molecule type" value="Genomic_DNA"/>
</dbReference>
<dbReference type="PANTHER" id="PTHR47266">
    <property type="entry name" value="ENDONUCLEASE-RELATED"/>
    <property type="match status" value="1"/>
</dbReference>
<organism evidence="2 3">
    <name type="scientific">Austropuccinia psidii MF-1</name>
    <dbReference type="NCBI Taxonomy" id="1389203"/>
    <lineage>
        <taxon>Eukaryota</taxon>
        <taxon>Fungi</taxon>
        <taxon>Dikarya</taxon>
        <taxon>Basidiomycota</taxon>
        <taxon>Pucciniomycotina</taxon>
        <taxon>Pucciniomycetes</taxon>
        <taxon>Pucciniales</taxon>
        <taxon>Sphaerophragmiaceae</taxon>
        <taxon>Austropuccinia</taxon>
    </lineage>
</organism>
<dbReference type="AlphaFoldDB" id="A0A9Q3BSL4"/>
<dbReference type="OrthoDB" id="2273864at2759"/>
<dbReference type="Pfam" id="PF17921">
    <property type="entry name" value="Integrase_H2C2"/>
    <property type="match status" value="1"/>
</dbReference>
<protein>
    <recommendedName>
        <fullName evidence="1">Integrase zinc-binding domain-containing protein</fullName>
    </recommendedName>
</protein>
<keyword evidence="3" id="KW-1185">Reference proteome</keyword>
<dbReference type="InterPro" id="IPR052160">
    <property type="entry name" value="Gypsy_RT_Integrase-like"/>
</dbReference>
<evidence type="ECO:0000313" key="2">
    <source>
        <dbReference type="EMBL" id="MBW0470353.1"/>
    </source>
</evidence>
<feature type="domain" description="Integrase zinc-binding" evidence="1">
    <location>
        <begin position="10"/>
        <end position="61"/>
    </location>
</feature>
<dbReference type="SUPFAM" id="SSF53098">
    <property type="entry name" value="Ribonuclease H-like"/>
    <property type="match status" value="1"/>
</dbReference>
<sequence>MVFCSRVSIDTILLDCHDRIYSGLLSEDRTMETIRKCAWWPSWRKDVIEYFKSCYRCQKYNEATGKRFGIMTHIQEPNTQWEVAHMDWVTDLPPGGEKSYNAFPVIVDRYRKTPIFLPFHKDDIAMDSALLLWNRVVSHTSLFKNILSFSTAYHPQTDGLAERMIQTLEDIIRRFCTYSLDFTDSDGCTHDWCTFIPELELAYRTSIHFTVGKTPAMLEKGLKPKLPVDTLKKDLVDINPAASVFKLFLDRLRHPENQSLTDSF</sequence>
<dbReference type="Proteomes" id="UP000765509">
    <property type="component" value="Unassembled WGS sequence"/>
</dbReference>
<evidence type="ECO:0000259" key="1">
    <source>
        <dbReference type="Pfam" id="PF17921"/>
    </source>
</evidence>
<dbReference type="InterPro" id="IPR041588">
    <property type="entry name" value="Integrase_H2C2"/>
</dbReference>
<dbReference type="GO" id="GO:0003676">
    <property type="term" value="F:nucleic acid binding"/>
    <property type="evidence" value="ECO:0007669"/>
    <property type="project" value="InterPro"/>
</dbReference>
<reference evidence="2" key="1">
    <citation type="submission" date="2021-03" db="EMBL/GenBank/DDBJ databases">
        <title>Draft genome sequence of rust myrtle Austropuccinia psidii MF-1, a brazilian biotype.</title>
        <authorList>
            <person name="Quecine M.C."/>
            <person name="Pachon D.M.R."/>
            <person name="Bonatelli M.L."/>
            <person name="Correr F.H."/>
            <person name="Franceschini L.M."/>
            <person name="Leite T.F."/>
            <person name="Margarido G.R.A."/>
            <person name="Almeida C.A."/>
            <person name="Ferrarezi J.A."/>
            <person name="Labate C.A."/>
        </authorList>
    </citation>
    <scope>NUCLEOTIDE SEQUENCE</scope>
    <source>
        <strain evidence="2">MF-1</strain>
    </source>
</reference>
<name>A0A9Q3BSL4_9BASI</name>